<dbReference type="Proteomes" id="UP001234202">
    <property type="component" value="Unassembled WGS sequence"/>
</dbReference>
<comment type="caution">
    <text evidence="1">The sequence shown here is derived from an EMBL/GenBank/DDBJ whole genome shotgun (WGS) entry which is preliminary data.</text>
</comment>
<organism evidence="1 2">
    <name type="scientific">Naganishia onofrii</name>
    <dbReference type="NCBI Taxonomy" id="1851511"/>
    <lineage>
        <taxon>Eukaryota</taxon>
        <taxon>Fungi</taxon>
        <taxon>Dikarya</taxon>
        <taxon>Basidiomycota</taxon>
        <taxon>Agaricomycotina</taxon>
        <taxon>Tremellomycetes</taxon>
        <taxon>Filobasidiales</taxon>
        <taxon>Filobasidiaceae</taxon>
        <taxon>Naganishia</taxon>
    </lineage>
</organism>
<evidence type="ECO:0000313" key="1">
    <source>
        <dbReference type="EMBL" id="KAJ9127176.1"/>
    </source>
</evidence>
<dbReference type="EMBL" id="JASBWV010000003">
    <property type="protein sequence ID" value="KAJ9127176.1"/>
    <property type="molecule type" value="Genomic_DNA"/>
</dbReference>
<sequence length="318" mass="34957">MSSIGPALPPHLQNRNKDDGVKPTTELQQAAGLNSTAVNEEDEEDSFGPALPPHLLAKRKNAVAGPSAPSANSPPPAATVAKNVGPTLPPHLAARREYESDSDDDDVGPSIHMASRGESAGDGVREFLEREARIAKEREEAAKPKEMKRDEWMLVPPENADFVNTIDPLKGRGFSRMAIEPKKAQDMTLWTETPAERQQRLRDEVIGKKRKAENAGPTMTDEEIADMKRRKKRDAEIANSINQHNTTLRGKTLVDQHAQKLASSDKSKKSDDAPGIWDRDSMMGVSGKLMTERDRSKAITDARALNDRFGHSKRGAYS</sequence>
<reference evidence="1" key="1">
    <citation type="submission" date="2023-04" db="EMBL/GenBank/DDBJ databases">
        <title>Draft Genome sequencing of Naganishia species isolated from polar environments using Oxford Nanopore Technology.</title>
        <authorList>
            <person name="Leo P."/>
            <person name="Venkateswaran K."/>
        </authorList>
    </citation>
    <scope>NUCLEOTIDE SEQUENCE</scope>
    <source>
        <strain evidence="1">DBVPG 5303</strain>
    </source>
</reference>
<proteinExistence type="predicted"/>
<evidence type="ECO:0000313" key="2">
    <source>
        <dbReference type="Proteomes" id="UP001234202"/>
    </source>
</evidence>
<gene>
    <name evidence="1" type="ORF">QFC24_001413</name>
</gene>
<protein>
    <submittedName>
        <fullName evidence="1">Uncharacterized protein</fullName>
    </submittedName>
</protein>
<name>A0ACC2XU56_9TREE</name>
<keyword evidence="2" id="KW-1185">Reference proteome</keyword>
<accession>A0ACC2XU56</accession>